<dbReference type="GO" id="GO:0006637">
    <property type="term" value="P:acyl-CoA metabolic process"/>
    <property type="evidence" value="ECO:0007669"/>
    <property type="project" value="InterPro"/>
</dbReference>
<feature type="domain" description="Acyl-CoA thioesterase-like N-terminal HotDog" evidence="3">
    <location>
        <begin position="41"/>
        <end position="116"/>
    </location>
</feature>
<dbReference type="EC" id="3.1.2.-" evidence="5"/>
<name>A0A839E6H5_9PSEU</name>
<reference evidence="5 6" key="1">
    <citation type="submission" date="2020-07" db="EMBL/GenBank/DDBJ databases">
        <title>Sequencing the genomes of 1000 actinobacteria strains.</title>
        <authorList>
            <person name="Klenk H.-P."/>
        </authorList>
    </citation>
    <scope>NUCLEOTIDE SEQUENCE [LARGE SCALE GENOMIC DNA]</scope>
    <source>
        <strain evidence="5 6">DSM 45975</strain>
    </source>
</reference>
<dbReference type="InterPro" id="IPR029069">
    <property type="entry name" value="HotDog_dom_sf"/>
</dbReference>
<dbReference type="GO" id="GO:0047617">
    <property type="term" value="F:fatty acyl-CoA hydrolase activity"/>
    <property type="evidence" value="ECO:0007669"/>
    <property type="project" value="InterPro"/>
</dbReference>
<comment type="similarity">
    <text evidence="1">Belongs to the C/M/P thioester hydrolase family.</text>
</comment>
<dbReference type="CDD" id="cd03445">
    <property type="entry name" value="Thioesterase_II_repeat2"/>
    <property type="match status" value="1"/>
</dbReference>
<dbReference type="Pfam" id="PF20789">
    <property type="entry name" value="4HBT_3C"/>
    <property type="match status" value="1"/>
</dbReference>
<evidence type="ECO:0000313" key="5">
    <source>
        <dbReference type="EMBL" id="MBA8826488.1"/>
    </source>
</evidence>
<proteinExistence type="inferred from homology"/>
<dbReference type="PANTHER" id="PTHR11066">
    <property type="entry name" value="ACYL-COA THIOESTERASE"/>
    <property type="match status" value="1"/>
</dbReference>
<keyword evidence="6" id="KW-1185">Reference proteome</keyword>
<evidence type="ECO:0000256" key="1">
    <source>
        <dbReference type="ARBA" id="ARBA00006538"/>
    </source>
</evidence>
<accession>A0A839E6H5</accession>
<protein>
    <submittedName>
        <fullName evidence="5">Acyl-CoA thioesterase-2</fullName>
        <ecNumber evidence="5">3.1.2.-</ecNumber>
    </submittedName>
</protein>
<dbReference type="PANTHER" id="PTHR11066:SF34">
    <property type="entry name" value="ACYL-COENZYME A THIOESTERASE 8"/>
    <property type="match status" value="1"/>
</dbReference>
<dbReference type="Gene3D" id="2.40.160.210">
    <property type="entry name" value="Acyl-CoA thioesterase, double hotdog domain"/>
    <property type="match status" value="1"/>
</dbReference>
<evidence type="ECO:0000256" key="2">
    <source>
        <dbReference type="ARBA" id="ARBA00022801"/>
    </source>
</evidence>
<dbReference type="InterPro" id="IPR049449">
    <property type="entry name" value="TesB_ACOT8-like_N"/>
</dbReference>
<evidence type="ECO:0000259" key="4">
    <source>
        <dbReference type="Pfam" id="PF20789"/>
    </source>
</evidence>
<dbReference type="AlphaFoldDB" id="A0A839E6H5"/>
<dbReference type="EMBL" id="JACGWZ010000005">
    <property type="protein sequence ID" value="MBA8826488.1"/>
    <property type="molecule type" value="Genomic_DNA"/>
</dbReference>
<keyword evidence="2 5" id="KW-0378">Hydrolase</keyword>
<dbReference type="GO" id="GO:0009062">
    <property type="term" value="P:fatty acid catabolic process"/>
    <property type="evidence" value="ECO:0007669"/>
    <property type="project" value="TreeGrafter"/>
</dbReference>
<dbReference type="InterPro" id="IPR042171">
    <property type="entry name" value="Acyl-CoA_hotdog"/>
</dbReference>
<dbReference type="SUPFAM" id="SSF54637">
    <property type="entry name" value="Thioesterase/thiol ester dehydrase-isomerase"/>
    <property type="match status" value="2"/>
</dbReference>
<dbReference type="InterPro" id="IPR049450">
    <property type="entry name" value="ACOT8-like_C"/>
</dbReference>
<sequence>MIGDEGRVSASGPTLLELLDLEELDRDLYRAGTVFDDPFALYGGQVAAQALLAAGSTVPRDRLVHSLHGYYLRPGNASQPTIFRVDRDRDGGSFSSRRVVATQDGEVVFSMSCSFHRLEPGLDREAHPAAEVAAPEDSCDYELPRLFSMRARLPPQPYPDARWPTRFWSRCALELPKDPLLHSCVLTYLSDISSGSAPLGEGDIGSGPSLDHAVWFHRQATLDDWVLMDLQPQTVAAGRGWYTGTMRSRTGELVASLTQETLFRAKRPSTGESDTSR</sequence>
<evidence type="ECO:0000313" key="6">
    <source>
        <dbReference type="Proteomes" id="UP000569329"/>
    </source>
</evidence>
<dbReference type="Pfam" id="PF13622">
    <property type="entry name" value="4HBT_3"/>
    <property type="match status" value="1"/>
</dbReference>
<dbReference type="Proteomes" id="UP000569329">
    <property type="component" value="Unassembled WGS sequence"/>
</dbReference>
<gene>
    <name evidence="5" type="ORF">FHX42_003864</name>
</gene>
<organism evidence="5 6">
    <name type="scientific">Halosaccharopolyspora lacisalsi</name>
    <dbReference type="NCBI Taxonomy" id="1000566"/>
    <lineage>
        <taxon>Bacteria</taxon>
        <taxon>Bacillati</taxon>
        <taxon>Actinomycetota</taxon>
        <taxon>Actinomycetes</taxon>
        <taxon>Pseudonocardiales</taxon>
        <taxon>Pseudonocardiaceae</taxon>
        <taxon>Halosaccharopolyspora</taxon>
    </lineage>
</organism>
<dbReference type="CDD" id="cd03444">
    <property type="entry name" value="Thioesterase_II_repeat1"/>
    <property type="match status" value="1"/>
</dbReference>
<feature type="domain" description="Acyl-CoA thioesterase-like C-terminal" evidence="4">
    <location>
        <begin position="138"/>
        <end position="262"/>
    </location>
</feature>
<evidence type="ECO:0000259" key="3">
    <source>
        <dbReference type="Pfam" id="PF13622"/>
    </source>
</evidence>
<dbReference type="RefSeq" id="WP_182545684.1">
    <property type="nucleotide sequence ID" value="NZ_JACGWZ010000005.1"/>
</dbReference>
<dbReference type="InterPro" id="IPR003703">
    <property type="entry name" value="Acyl_CoA_thio"/>
</dbReference>
<comment type="caution">
    <text evidence="5">The sequence shown here is derived from an EMBL/GenBank/DDBJ whole genome shotgun (WGS) entry which is preliminary data.</text>
</comment>